<evidence type="ECO:0000259" key="4">
    <source>
        <dbReference type="PROSITE" id="PS50002"/>
    </source>
</evidence>
<evidence type="ECO:0000259" key="5">
    <source>
        <dbReference type="PROSITE" id="PS50105"/>
    </source>
</evidence>
<feature type="compositionally biased region" description="Polar residues" evidence="3">
    <location>
        <begin position="844"/>
        <end position="857"/>
    </location>
</feature>
<feature type="region of interest" description="Disordered" evidence="3">
    <location>
        <begin position="643"/>
        <end position="730"/>
    </location>
</feature>
<dbReference type="SMART" id="SM00314">
    <property type="entry name" value="RA"/>
    <property type="match status" value="1"/>
</dbReference>
<feature type="domain" description="SH3" evidence="4">
    <location>
        <begin position="734"/>
        <end position="817"/>
    </location>
</feature>
<feature type="region of interest" description="Disordered" evidence="3">
    <location>
        <begin position="833"/>
        <end position="862"/>
    </location>
</feature>
<dbReference type="OrthoDB" id="8883818at2759"/>
<feature type="compositionally biased region" description="Polar residues" evidence="3">
    <location>
        <begin position="417"/>
        <end position="428"/>
    </location>
</feature>
<feature type="region of interest" description="Disordered" evidence="3">
    <location>
        <begin position="370"/>
        <end position="557"/>
    </location>
</feature>
<dbReference type="InterPro" id="IPR029071">
    <property type="entry name" value="Ubiquitin-like_domsf"/>
</dbReference>
<dbReference type="InterPro" id="IPR036028">
    <property type="entry name" value="SH3-like_dom_sf"/>
</dbReference>
<feature type="compositionally biased region" description="Polar residues" evidence="3">
    <location>
        <begin position="381"/>
        <end position="398"/>
    </location>
</feature>
<dbReference type="AlphaFoldDB" id="A0A0D6EK70"/>
<evidence type="ECO:0000313" key="7">
    <source>
        <dbReference type="EMBL" id="CEQ40296.1"/>
    </source>
</evidence>
<dbReference type="CDD" id="cd01786">
    <property type="entry name" value="RA_STE50"/>
    <property type="match status" value="1"/>
</dbReference>
<dbReference type="SUPFAM" id="SSF54236">
    <property type="entry name" value="Ubiquitin-like"/>
    <property type="match status" value="1"/>
</dbReference>
<dbReference type="Gene3D" id="1.10.150.50">
    <property type="entry name" value="Transcription Factor, Ets-1"/>
    <property type="match status" value="1"/>
</dbReference>
<feature type="region of interest" description="Disordered" evidence="3">
    <location>
        <begin position="777"/>
        <end position="803"/>
    </location>
</feature>
<evidence type="ECO:0000256" key="1">
    <source>
        <dbReference type="ARBA" id="ARBA00022443"/>
    </source>
</evidence>
<evidence type="ECO:0000313" key="8">
    <source>
        <dbReference type="Proteomes" id="UP000243876"/>
    </source>
</evidence>
<feature type="compositionally biased region" description="Low complexity" evidence="3">
    <location>
        <begin position="534"/>
        <end position="546"/>
    </location>
</feature>
<feature type="compositionally biased region" description="Polar residues" evidence="3">
    <location>
        <begin position="481"/>
        <end position="490"/>
    </location>
</feature>
<dbReference type="Pfam" id="PF07647">
    <property type="entry name" value="SAM_2"/>
    <property type="match status" value="1"/>
</dbReference>
<dbReference type="SUPFAM" id="SSF50044">
    <property type="entry name" value="SH3-domain"/>
    <property type="match status" value="2"/>
</dbReference>
<feature type="compositionally biased region" description="Low complexity" evidence="3">
    <location>
        <begin position="778"/>
        <end position="796"/>
    </location>
</feature>
<feature type="non-terminal residue" evidence="7">
    <location>
        <position position="1"/>
    </location>
</feature>
<evidence type="ECO:0000256" key="2">
    <source>
        <dbReference type="PROSITE-ProRule" id="PRU00192"/>
    </source>
</evidence>
<organism evidence="7 8">
    <name type="scientific">Sporidiobolus salmonicolor</name>
    <name type="common">Yeast-like fungus</name>
    <name type="synonym">Sporobolomyces salmonicolor</name>
    <dbReference type="NCBI Taxonomy" id="5005"/>
    <lineage>
        <taxon>Eukaryota</taxon>
        <taxon>Fungi</taxon>
        <taxon>Dikarya</taxon>
        <taxon>Basidiomycota</taxon>
        <taxon>Pucciniomycotina</taxon>
        <taxon>Microbotryomycetes</taxon>
        <taxon>Sporidiobolales</taxon>
        <taxon>Sporidiobolaceae</taxon>
        <taxon>Sporobolomyces</taxon>
    </lineage>
</organism>
<dbReference type="GO" id="GO:0007165">
    <property type="term" value="P:signal transduction"/>
    <property type="evidence" value="ECO:0007669"/>
    <property type="project" value="InterPro"/>
</dbReference>
<feature type="region of interest" description="Disordered" evidence="3">
    <location>
        <begin position="925"/>
        <end position="1035"/>
    </location>
</feature>
<dbReference type="CDD" id="cd00174">
    <property type="entry name" value="SH3"/>
    <property type="match status" value="2"/>
</dbReference>
<dbReference type="InterPro" id="IPR000159">
    <property type="entry name" value="RA_dom"/>
</dbReference>
<dbReference type="EMBL" id="CENE01000006">
    <property type="protein sequence ID" value="CEQ40296.1"/>
    <property type="molecule type" value="Genomic_DNA"/>
</dbReference>
<dbReference type="PROSITE" id="PS50105">
    <property type="entry name" value="SAM_DOMAIN"/>
    <property type="match status" value="1"/>
</dbReference>
<dbReference type="Proteomes" id="UP000243876">
    <property type="component" value="Unassembled WGS sequence"/>
</dbReference>
<dbReference type="InterPro" id="IPR001660">
    <property type="entry name" value="SAM"/>
</dbReference>
<keyword evidence="8" id="KW-1185">Reference proteome</keyword>
<dbReference type="PROSITE" id="PS50002">
    <property type="entry name" value="SH3"/>
    <property type="match status" value="1"/>
</dbReference>
<evidence type="ECO:0000256" key="3">
    <source>
        <dbReference type="SAM" id="MobiDB-lite"/>
    </source>
</evidence>
<dbReference type="SMART" id="SM00326">
    <property type="entry name" value="SH3"/>
    <property type="match status" value="2"/>
</dbReference>
<keyword evidence="1 2" id="KW-0728">SH3 domain</keyword>
<dbReference type="PROSITE" id="PS50200">
    <property type="entry name" value="RA"/>
    <property type="match status" value="1"/>
</dbReference>
<dbReference type="Pfam" id="PF00788">
    <property type="entry name" value="RA"/>
    <property type="match status" value="1"/>
</dbReference>
<dbReference type="Pfam" id="PF00018">
    <property type="entry name" value="SH3_1"/>
    <property type="match status" value="2"/>
</dbReference>
<name>A0A0D6EK70_SPOSA</name>
<feature type="compositionally biased region" description="Low complexity" evidence="3">
    <location>
        <begin position="455"/>
        <end position="468"/>
    </location>
</feature>
<accession>A0A0D6EK70</accession>
<protein>
    <submittedName>
        <fullName evidence="7">SPOSA6832_01907-mRNA-1:cds</fullName>
    </submittedName>
</protein>
<feature type="domain" description="Ras-associating" evidence="6">
    <location>
        <begin position="553"/>
        <end position="633"/>
    </location>
</feature>
<feature type="compositionally biased region" description="Gly residues" evidence="3">
    <location>
        <begin position="673"/>
        <end position="683"/>
    </location>
</feature>
<feature type="compositionally biased region" description="Low complexity" evidence="3">
    <location>
        <begin position="508"/>
        <end position="524"/>
    </location>
</feature>
<reference evidence="8" key="1">
    <citation type="submission" date="2015-02" db="EMBL/GenBank/DDBJ databases">
        <authorList>
            <person name="Gon?alves P."/>
        </authorList>
    </citation>
    <scope>NUCLEOTIDE SEQUENCE [LARGE SCALE GENOMIC DNA]</scope>
</reference>
<dbReference type="Gene3D" id="2.30.30.40">
    <property type="entry name" value="SH3 Domains"/>
    <property type="match status" value="2"/>
</dbReference>
<evidence type="ECO:0000259" key="6">
    <source>
        <dbReference type="PROSITE" id="PS50200"/>
    </source>
</evidence>
<dbReference type="Gene3D" id="3.10.20.90">
    <property type="entry name" value="Phosphatidylinositol 3-kinase Catalytic Subunit, Chain A, domain 1"/>
    <property type="match status" value="1"/>
</dbReference>
<sequence length="1035" mass="109530">MPRPRPRVAAAAPCSHDERGVSIDASAQVYSTLPVSGRLAKSRVVRLRLTSAFFFFGFGASSIKSVSSGRLSGRIKYRTLLPRTASASSEVGSRLRTVILTVLRCVFIDGSTPVIRGVQGSGEGGRGEEERKDGPVMVPWTVVPFLSSIVTVSLLSFIYFAHQSAKQKWSALDLRPAHLHGWRSKFLVYPAHRCAGAQLRRCGCRQLRRQAWERRDSGRRAAAAEDWDVRAAYSSERRGSSPDQLHLDTGTWVVSTAMQAHDPDTLADLAAQYDLSALDELGVHQHGITGEVLIHLDHTALKDVGVHSVGQRLAILKTVYDLKVLNNIPIEEGHYIPPYDRIRNLEYEVHNLHTALLNLREEALSIARNAASAGKPRPTLRSPTTSAFPHPLSNASTLSRSASNPSRPRTNPSNPNLHQAPQTAQLHPSTAIGLSGLPDSPHSPGVDSPRMADYQQLQAAALHHVQQHSAGGLHPGEYSINGISTPTTPTAPMLIHPDSSAAPPPTSATPLSSSSPLASHSRPSTATSPLDPQTHPTSASTSTSTGSHRRDRENTVDNPYRSFRVTLEDPCYKVLPAALKKYKINDDWRLYALFICYGNTERCLAYDEKPLLLFQRLKESNDNPVFMLRHIKDIKSPIAVASAKHAARREKRPPGIGGGVERSLMGVNRDGSGISGGGGGGAPANGLGPNARPTRLHHPPVLLPVGKERDGTADEDGKDGGAGGDKEKKAIQSQNQGYCIAIYPYLAEREDEFDVAVGDTFIILSKTKGWWVVHRDGTSSSSNLSSSTSSNPSSSSDPPQARKSAWVPAGCLLETSVPPLSLLSASSNSLAASSSSAPDLNSSTGSNKSAPSSSTGPTHEGNAAAVPILPSYVVSVSTPGIALMDYQPRGAGELEVRKGQPLRILKRYNHWSYAIKDDGGRGFCGRANKGDGTPTTPTLSASSQSSLHPLSSNLSSALSLAPASTSATDRPSTAPASSALTTAGGKPSVSIAVPPATGGAKSAAQGVSQANGAGLGEAAAAEEGAGGEGKDGEAR</sequence>
<dbReference type="SUPFAM" id="SSF47769">
    <property type="entry name" value="SAM/Pointed domain"/>
    <property type="match status" value="1"/>
</dbReference>
<feature type="compositionally biased region" description="Low complexity" evidence="3">
    <location>
        <begin position="833"/>
        <end position="843"/>
    </location>
</feature>
<feature type="compositionally biased region" description="Low complexity" evidence="3">
    <location>
        <begin position="399"/>
        <end position="416"/>
    </location>
</feature>
<feature type="domain" description="SAM" evidence="5">
    <location>
        <begin position="248"/>
        <end position="325"/>
    </location>
</feature>
<feature type="compositionally biased region" description="Low complexity" evidence="3">
    <location>
        <begin position="1010"/>
        <end position="1023"/>
    </location>
</feature>
<proteinExistence type="predicted"/>
<dbReference type="InterPro" id="IPR013761">
    <property type="entry name" value="SAM/pointed_sf"/>
</dbReference>
<dbReference type="InterPro" id="IPR001452">
    <property type="entry name" value="SH3_domain"/>
</dbReference>
<feature type="compositionally biased region" description="Low complexity" evidence="3">
    <location>
        <begin position="933"/>
        <end position="983"/>
    </location>
</feature>
<gene>
    <name evidence="7" type="primary">SPOSA6832_01907</name>
</gene>